<accession>A0A1X0JKJ0</accession>
<dbReference type="RefSeq" id="WP_083127308.1">
    <property type="nucleotide sequence ID" value="NZ_MVIM01000011.1"/>
</dbReference>
<comment type="similarity">
    <text evidence="1">Belongs to the short-chain dehydrogenases/reductases (SDR) family.</text>
</comment>
<dbReference type="EMBL" id="MVIM01000011">
    <property type="protein sequence ID" value="ORB63354.1"/>
    <property type="molecule type" value="Genomic_DNA"/>
</dbReference>
<dbReference type="FunFam" id="3.40.50.720:FF:000084">
    <property type="entry name" value="Short-chain dehydrogenase reductase"/>
    <property type="match status" value="1"/>
</dbReference>
<dbReference type="PROSITE" id="PS00061">
    <property type="entry name" value="ADH_SHORT"/>
    <property type="match status" value="1"/>
</dbReference>
<dbReference type="PANTHER" id="PTHR42760">
    <property type="entry name" value="SHORT-CHAIN DEHYDROGENASES/REDUCTASES FAMILY MEMBER"/>
    <property type="match status" value="1"/>
</dbReference>
<protein>
    <submittedName>
        <fullName evidence="3">Short-chain dehydrogenase</fullName>
    </submittedName>
</protein>
<evidence type="ECO:0000313" key="4">
    <source>
        <dbReference type="Proteomes" id="UP000192411"/>
    </source>
</evidence>
<dbReference type="InterPro" id="IPR002347">
    <property type="entry name" value="SDR_fam"/>
</dbReference>
<proteinExistence type="inferred from homology"/>
<evidence type="ECO:0000256" key="1">
    <source>
        <dbReference type="ARBA" id="ARBA00006484"/>
    </source>
</evidence>
<dbReference type="AlphaFoldDB" id="A0A1X0JKJ0"/>
<comment type="caution">
    <text evidence="3">The sequence shown here is derived from an EMBL/GenBank/DDBJ whole genome shotgun (WGS) entry which is preliminary data.</text>
</comment>
<dbReference type="Pfam" id="PF13561">
    <property type="entry name" value="adh_short_C2"/>
    <property type="match status" value="1"/>
</dbReference>
<organism evidence="3 4">
    <name type="scientific">Mycolicibacterium tusciae</name>
    <dbReference type="NCBI Taxonomy" id="75922"/>
    <lineage>
        <taxon>Bacteria</taxon>
        <taxon>Bacillati</taxon>
        <taxon>Actinomycetota</taxon>
        <taxon>Actinomycetes</taxon>
        <taxon>Mycobacteriales</taxon>
        <taxon>Mycobacteriaceae</taxon>
        <taxon>Mycolicibacterium</taxon>
    </lineage>
</organism>
<sequence>MTTVAAGRALSDRFRLDDKVVVVTGASSGLGVAFAHACAEAGADIVAVGRRRDRLEQTVELVGAAGREGLAVAVDVAAADGCRSVVDAAVGRFGRIDVLVNNAGVEDHAPASRLAVEDFRRVLDVNVTACFELAQGAAAVMPRGSSIVNVGSIMAYTTLDIPTTAYCTSKAAVLGLTRSLARQWSGRRGIRVNALLPGFFPTDMVAALPQGLLDDRLPMGRMGDPDELAAALVFLASDASSYMTGSELTVDGGMRLT</sequence>
<dbReference type="STRING" id="75922.BST47_19550"/>
<gene>
    <name evidence="3" type="ORF">BST47_19550</name>
</gene>
<reference evidence="3 4" key="1">
    <citation type="submission" date="2017-02" db="EMBL/GenBank/DDBJ databases">
        <title>The new phylogeny of genus Mycobacterium.</title>
        <authorList>
            <person name="Tortoli E."/>
            <person name="Trovato A."/>
            <person name="Cirillo D.M."/>
        </authorList>
    </citation>
    <scope>NUCLEOTIDE SEQUENCE [LARGE SCALE GENOMIC DNA]</scope>
    <source>
        <strain evidence="3 4">DSM 44338</strain>
    </source>
</reference>
<keyword evidence="4" id="KW-1185">Reference proteome</keyword>
<dbReference type="PRINTS" id="PR00081">
    <property type="entry name" value="GDHRDH"/>
</dbReference>
<dbReference type="Proteomes" id="UP000192411">
    <property type="component" value="Unassembled WGS sequence"/>
</dbReference>
<keyword evidence="2" id="KW-0560">Oxidoreductase</keyword>
<name>A0A1X0JKJ0_9MYCO</name>
<dbReference type="SUPFAM" id="SSF51735">
    <property type="entry name" value="NAD(P)-binding Rossmann-fold domains"/>
    <property type="match status" value="1"/>
</dbReference>
<dbReference type="PRINTS" id="PR00080">
    <property type="entry name" value="SDRFAMILY"/>
</dbReference>
<dbReference type="Gene3D" id="3.40.50.720">
    <property type="entry name" value="NAD(P)-binding Rossmann-like Domain"/>
    <property type="match status" value="1"/>
</dbReference>
<dbReference type="InterPro" id="IPR020904">
    <property type="entry name" value="Sc_DH/Rdtase_CS"/>
</dbReference>
<dbReference type="InterPro" id="IPR036291">
    <property type="entry name" value="NAD(P)-bd_dom_sf"/>
</dbReference>
<evidence type="ECO:0000313" key="3">
    <source>
        <dbReference type="EMBL" id="ORB63354.1"/>
    </source>
</evidence>
<dbReference type="OrthoDB" id="517007at2"/>
<dbReference type="GO" id="GO:0016616">
    <property type="term" value="F:oxidoreductase activity, acting on the CH-OH group of donors, NAD or NADP as acceptor"/>
    <property type="evidence" value="ECO:0007669"/>
    <property type="project" value="TreeGrafter"/>
</dbReference>
<evidence type="ECO:0000256" key="2">
    <source>
        <dbReference type="ARBA" id="ARBA00023002"/>
    </source>
</evidence>